<organism evidence="8 9">
    <name type="scientific">Branchiostoma lanceolatum</name>
    <name type="common">Common lancelet</name>
    <name type="synonym">Amphioxus lanceolatum</name>
    <dbReference type="NCBI Taxonomy" id="7740"/>
    <lineage>
        <taxon>Eukaryota</taxon>
        <taxon>Metazoa</taxon>
        <taxon>Chordata</taxon>
        <taxon>Cephalochordata</taxon>
        <taxon>Leptocardii</taxon>
        <taxon>Amphioxiformes</taxon>
        <taxon>Branchiostomatidae</taxon>
        <taxon>Branchiostoma</taxon>
    </lineage>
</organism>
<evidence type="ECO:0000256" key="1">
    <source>
        <dbReference type="ARBA" id="ARBA00004477"/>
    </source>
</evidence>
<gene>
    <name evidence="8" type="primary">MBOAT2</name>
    <name evidence="8" type="ORF">BLAG_LOCUS7779</name>
</gene>
<dbReference type="OrthoDB" id="286734at2759"/>
<dbReference type="InterPro" id="IPR004299">
    <property type="entry name" value="MBOAT_fam"/>
</dbReference>
<dbReference type="Proteomes" id="UP000838412">
    <property type="component" value="Chromosome 14"/>
</dbReference>
<dbReference type="PANTHER" id="PTHR13906">
    <property type="entry name" value="PORCUPINE"/>
    <property type="match status" value="1"/>
</dbReference>
<protein>
    <submittedName>
        <fullName evidence="8">MBOAT2 protein</fullName>
    </submittedName>
</protein>
<comment type="subcellular location">
    <subcellularLocation>
        <location evidence="1">Endoplasmic reticulum membrane</location>
        <topology evidence="1">Multi-pass membrane protein</topology>
    </subcellularLocation>
</comment>
<dbReference type="AlphaFoldDB" id="A0A8K0EDZ1"/>
<dbReference type="GO" id="GO:0005789">
    <property type="term" value="C:endoplasmic reticulum membrane"/>
    <property type="evidence" value="ECO:0007669"/>
    <property type="project" value="UniProtKB-SubCell"/>
</dbReference>
<evidence type="ECO:0000313" key="9">
    <source>
        <dbReference type="Proteomes" id="UP000838412"/>
    </source>
</evidence>
<dbReference type="Pfam" id="PF03062">
    <property type="entry name" value="MBOAT"/>
    <property type="match status" value="1"/>
</dbReference>
<proteinExistence type="predicted"/>
<evidence type="ECO:0000256" key="5">
    <source>
        <dbReference type="ARBA" id="ARBA00023136"/>
    </source>
</evidence>
<dbReference type="GO" id="GO:0030258">
    <property type="term" value="P:lipid modification"/>
    <property type="evidence" value="ECO:0007669"/>
    <property type="project" value="TreeGrafter"/>
</dbReference>
<evidence type="ECO:0000256" key="7">
    <source>
        <dbReference type="SAM" id="Phobius"/>
    </source>
</evidence>
<keyword evidence="3 7" id="KW-0812">Transmembrane</keyword>
<accession>A0A8K0EDZ1</accession>
<evidence type="ECO:0000256" key="3">
    <source>
        <dbReference type="ARBA" id="ARBA00022692"/>
    </source>
</evidence>
<keyword evidence="5 7" id="KW-0472">Membrane</keyword>
<evidence type="ECO:0000256" key="2">
    <source>
        <dbReference type="ARBA" id="ARBA00022679"/>
    </source>
</evidence>
<evidence type="ECO:0000256" key="4">
    <source>
        <dbReference type="ARBA" id="ARBA00022989"/>
    </source>
</evidence>
<feature type="transmembrane region" description="Helical" evidence="7">
    <location>
        <begin position="120"/>
        <end position="138"/>
    </location>
</feature>
<sequence>MMLTQKVTDLAIIQHDGECMTSGAPDSRKEQVQVPLHQWSLLLSQLEYLFSAPGLLAGPLYRFMEYGGLPQKSAPKTLVLYKIVIAAAFFSVHSATGTVFPLHKNGDPDFVESTPFLHRVFYLWISSFLARLNYYWLWSLSEGLCNAAGLGYSIRDARGRWDALSDYSFFTLEVHSNE</sequence>
<name>A0A8K0EDZ1_BRALA</name>
<feature type="transmembrane region" description="Helical" evidence="7">
    <location>
        <begin position="79"/>
        <end position="100"/>
    </location>
</feature>
<keyword evidence="6" id="KW-0012">Acyltransferase</keyword>
<evidence type="ECO:0000313" key="8">
    <source>
        <dbReference type="EMBL" id="CAH1245449.1"/>
    </source>
</evidence>
<dbReference type="PANTHER" id="PTHR13906:SF4">
    <property type="entry name" value="LYSOPHOSPHOLIPID ACYLTRANSFERASE 6"/>
    <property type="match status" value="1"/>
</dbReference>
<keyword evidence="9" id="KW-1185">Reference proteome</keyword>
<dbReference type="EMBL" id="OV696699">
    <property type="protein sequence ID" value="CAH1245449.1"/>
    <property type="molecule type" value="Genomic_DNA"/>
</dbReference>
<reference evidence="8" key="1">
    <citation type="submission" date="2022-01" db="EMBL/GenBank/DDBJ databases">
        <authorList>
            <person name="Braso-Vives M."/>
        </authorList>
    </citation>
    <scope>NUCLEOTIDE SEQUENCE</scope>
</reference>
<evidence type="ECO:0000256" key="6">
    <source>
        <dbReference type="ARBA" id="ARBA00023315"/>
    </source>
</evidence>
<keyword evidence="2" id="KW-0808">Transferase</keyword>
<keyword evidence="4 7" id="KW-1133">Transmembrane helix</keyword>
<dbReference type="InterPro" id="IPR049941">
    <property type="entry name" value="LPLAT_7/PORCN-like"/>
</dbReference>
<dbReference type="GO" id="GO:0016746">
    <property type="term" value="F:acyltransferase activity"/>
    <property type="evidence" value="ECO:0007669"/>
    <property type="project" value="UniProtKB-KW"/>
</dbReference>